<keyword evidence="2" id="KW-1185">Reference proteome</keyword>
<dbReference type="EMBL" id="LXQA010606633">
    <property type="protein sequence ID" value="MCI61797.1"/>
    <property type="molecule type" value="Genomic_DNA"/>
</dbReference>
<protein>
    <submittedName>
        <fullName evidence="1">Uncharacterized protein</fullName>
    </submittedName>
</protein>
<feature type="non-terminal residue" evidence="1">
    <location>
        <position position="1"/>
    </location>
</feature>
<sequence length="87" mass="9645">AALVLWIDDANVHVHDCRVTLSSQNETADAFDSGPMVIGRSKICVWIKKPIVIYDDICYVDSDQDPFPPVAALSDVEISPQSILRYP</sequence>
<evidence type="ECO:0000313" key="1">
    <source>
        <dbReference type="EMBL" id="MCI61797.1"/>
    </source>
</evidence>
<name>A0A392TMW8_9FABA</name>
<dbReference type="Proteomes" id="UP000265520">
    <property type="component" value="Unassembled WGS sequence"/>
</dbReference>
<dbReference type="AlphaFoldDB" id="A0A392TMW8"/>
<proteinExistence type="predicted"/>
<comment type="caution">
    <text evidence="1">The sequence shown here is derived from an EMBL/GenBank/DDBJ whole genome shotgun (WGS) entry which is preliminary data.</text>
</comment>
<evidence type="ECO:0000313" key="2">
    <source>
        <dbReference type="Proteomes" id="UP000265520"/>
    </source>
</evidence>
<feature type="non-terminal residue" evidence="1">
    <location>
        <position position="87"/>
    </location>
</feature>
<reference evidence="1 2" key="1">
    <citation type="journal article" date="2018" name="Front. Plant Sci.">
        <title>Red Clover (Trifolium pratense) and Zigzag Clover (T. medium) - A Picture of Genomic Similarities and Differences.</title>
        <authorList>
            <person name="Dluhosova J."/>
            <person name="Istvanek J."/>
            <person name="Nedelnik J."/>
            <person name="Repkova J."/>
        </authorList>
    </citation>
    <scope>NUCLEOTIDE SEQUENCE [LARGE SCALE GENOMIC DNA]</scope>
    <source>
        <strain evidence="2">cv. 10/8</strain>
        <tissue evidence="1">Leaf</tissue>
    </source>
</reference>
<accession>A0A392TMW8</accession>
<organism evidence="1 2">
    <name type="scientific">Trifolium medium</name>
    <dbReference type="NCBI Taxonomy" id="97028"/>
    <lineage>
        <taxon>Eukaryota</taxon>
        <taxon>Viridiplantae</taxon>
        <taxon>Streptophyta</taxon>
        <taxon>Embryophyta</taxon>
        <taxon>Tracheophyta</taxon>
        <taxon>Spermatophyta</taxon>
        <taxon>Magnoliopsida</taxon>
        <taxon>eudicotyledons</taxon>
        <taxon>Gunneridae</taxon>
        <taxon>Pentapetalae</taxon>
        <taxon>rosids</taxon>
        <taxon>fabids</taxon>
        <taxon>Fabales</taxon>
        <taxon>Fabaceae</taxon>
        <taxon>Papilionoideae</taxon>
        <taxon>50 kb inversion clade</taxon>
        <taxon>NPAAA clade</taxon>
        <taxon>Hologalegina</taxon>
        <taxon>IRL clade</taxon>
        <taxon>Trifolieae</taxon>
        <taxon>Trifolium</taxon>
    </lineage>
</organism>